<evidence type="ECO:0000313" key="2">
    <source>
        <dbReference type="Proteomes" id="UP000244073"/>
    </source>
</evidence>
<accession>A0A2T5M527</accession>
<gene>
    <name evidence="1" type="ORF">P175DRAFT_0544179</name>
</gene>
<proteinExistence type="predicted"/>
<dbReference type="InterPro" id="IPR051678">
    <property type="entry name" value="AGP_Transferase"/>
</dbReference>
<dbReference type="AlphaFoldDB" id="A0A2T5M527"/>
<sequence>MSQDQDHSLQDLRKPCHLLRGEITYSVAKEEDANIVHELGYQDAKVRYLTYLYQHRTLIKSIVASHLGLTSANSCRLAEVEDWIDGSFNICIRVDVYRTDQILGQQVMIRFPLPYRVGENVCPGNADEKIRCETGTYAWLQENCPDIPIPRLYGFGLSTGKTFTLLSNMPCLTRALQYFRRAVLGWLGYPSPSIYVPHRIEQAGSLRTGYILIEYIKPLQGRMLSETWEDRRHDPILHANLFRCLSHIMISLTRTPLPKIGSFTLDETGHLSLNNRPLTLQIQLLENERIPIDMPRHVTYSRADSYIHDILAFHESRLRHQPNAISSLQDGFYQTCALMVMRSIWPCFFRRDLLTGPFFLHLTDLHQSNIFVDENWNITCVVDLEWACSRPVEMMHPPHWLTSQPIPMINLEAYDPLHREFIQILKEEEQASAIGQQSFFQLHSVLQEGWERGTFWCSLALNTLMALFGIFYDYIQPRFSQSHKDDEAFWLITM</sequence>
<dbReference type="InterPro" id="IPR011009">
    <property type="entry name" value="Kinase-like_dom_sf"/>
</dbReference>
<organism evidence="1 2">
    <name type="scientific">Aspergillus ochraceoroseus IBT 24754</name>
    <dbReference type="NCBI Taxonomy" id="1392256"/>
    <lineage>
        <taxon>Eukaryota</taxon>
        <taxon>Fungi</taxon>
        <taxon>Dikarya</taxon>
        <taxon>Ascomycota</taxon>
        <taxon>Pezizomycotina</taxon>
        <taxon>Eurotiomycetes</taxon>
        <taxon>Eurotiomycetidae</taxon>
        <taxon>Eurotiales</taxon>
        <taxon>Aspergillaceae</taxon>
        <taxon>Aspergillus</taxon>
        <taxon>Aspergillus subgen. Nidulantes</taxon>
    </lineage>
</organism>
<dbReference type="SUPFAM" id="SSF56112">
    <property type="entry name" value="Protein kinase-like (PK-like)"/>
    <property type="match status" value="1"/>
</dbReference>
<comment type="caution">
    <text evidence="1">The sequence shown here is derived from an EMBL/GenBank/DDBJ whole genome shotgun (WGS) entry which is preliminary data.</text>
</comment>
<dbReference type="RefSeq" id="XP_040755033.1">
    <property type="nucleotide sequence ID" value="XM_040900384.1"/>
</dbReference>
<dbReference type="PANTHER" id="PTHR21310">
    <property type="entry name" value="AMINOGLYCOSIDE PHOSPHOTRANSFERASE-RELATED-RELATED"/>
    <property type="match status" value="1"/>
</dbReference>
<evidence type="ECO:0000313" key="1">
    <source>
        <dbReference type="EMBL" id="PTU23641.1"/>
    </source>
</evidence>
<evidence type="ECO:0008006" key="3">
    <source>
        <dbReference type="Google" id="ProtNLM"/>
    </source>
</evidence>
<reference evidence="1 2" key="1">
    <citation type="journal article" date="2018" name="Proc. Natl. Acad. Sci. U.S.A.">
        <title>Linking secondary metabolites to gene clusters through genome sequencing of six diverse Aspergillus species.</title>
        <authorList>
            <person name="Kaerboelling I."/>
            <person name="Vesth T.C."/>
            <person name="Frisvad J.C."/>
            <person name="Nybo J.L."/>
            <person name="Theobald S."/>
            <person name="Kuo A."/>
            <person name="Bowyer P."/>
            <person name="Matsuda Y."/>
            <person name="Mondo S."/>
            <person name="Lyhne E.K."/>
            <person name="Kogle M.E."/>
            <person name="Clum A."/>
            <person name="Lipzen A."/>
            <person name="Salamov A."/>
            <person name="Ngan C.Y."/>
            <person name="Daum C."/>
            <person name="Chiniquy J."/>
            <person name="Barry K."/>
            <person name="LaButti K."/>
            <person name="Haridas S."/>
            <person name="Simmons B.A."/>
            <person name="Magnuson J.K."/>
            <person name="Mortensen U.H."/>
            <person name="Larsen T.O."/>
            <person name="Grigoriev I.V."/>
            <person name="Baker S.E."/>
            <person name="Andersen M.R."/>
        </authorList>
    </citation>
    <scope>NUCLEOTIDE SEQUENCE [LARGE SCALE GENOMIC DNA]</scope>
    <source>
        <strain evidence="1 2">IBT 24754</strain>
    </source>
</reference>
<dbReference type="GeneID" id="63817266"/>
<dbReference type="Proteomes" id="UP000244073">
    <property type="component" value="Unassembled WGS sequence"/>
</dbReference>
<protein>
    <recommendedName>
        <fullName evidence="3">Aminoglycoside phosphotransferase domain-containing protein</fullName>
    </recommendedName>
</protein>
<dbReference type="OrthoDB" id="3645574at2759"/>
<dbReference type="EMBL" id="MSFN02000002">
    <property type="protein sequence ID" value="PTU23641.1"/>
    <property type="molecule type" value="Genomic_DNA"/>
</dbReference>
<name>A0A2T5M527_9EURO</name>
<dbReference type="VEuPathDB" id="FungiDB:P175DRAFT_0544179"/>
<dbReference type="PANTHER" id="PTHR21310:SF37">
    <property type="entry name" value="AMINOGLYCOSIDE PHOSPHOTRANSFERASE DOMAIN-CONTAINING PROTEIN"/>
    <property type="match status" value="1"/>
</dbReference>